<dbReference type="PANTHER" id="PTHR44942:SF4">
    <property type="entry name" value="METHYLTRANSFERASE TYPE 11 DOMAIN-CONTAINING PROTEIN"/>
    <property type="match status" value="1"/>
</dbReference>
<keyword evidence="3 5" id="KW-0808">Transferase</keyword>
<dbReference type="EMBL" id="LCAU01000033">
    <property type="protein sequence ID" value="KKR96306.1"/>
    <property type="molecule type" value="Genomic_DNA"/>
</dbReference>
<dbReference type="SUPFAM" id="SSF53335">
    <property type="entry name" value="S-adenosyl-L-methionine-dependent methyltransferases"/>
    <property type="match status" value="1"/>
</dbReference>
<dbReference type="PANTHER" id="PTHR44942">
    <property type="entry name" value="METHYLTRANSF_11 DOMAIN-CONTAINING PROTEIN"/>
    <property type="match status" value="1"/>
</dbReference>
<evidence type="ECO:0000313" key="6">
    <source>
        <dbReference type="Proteomes" id="UP000034746"/>
    </source>
</evidence>
<evidence type="ECO:0000256" key="2">
    <source>
        <dbReference type="ARBA" id="ARBA00022603"/>
    </source>
</evidence>
<dbReference type="GO" id="GO:0032259">
    <property type="term" value="P:methylation"/>
    <property type="evidence" value="ECO:0007669"/>
    <property type="project" value="UniProtKB-KW"/>
</dbReference>
<name>A0A0G0V9D6_9BACT</name>
<accession>A0A0G0V9D6</accession>
<proteinExistence type="inferred from homology"/>
<keyword evidence="2 5" id="KW-0489">Methyltransferase</keyword>
<dbReference type="CDD" id="cd02440">
    <property type="entry name" value="AdoMet_MTases"/>
    <property type="match status" value="1"/>
</dbReference>
<organism evidence="5 6">
    <name type="scientific">Candidatus Uhrbacteria bacterium GW2011_GWF2_41_16</name>
    <dbReference type="NCBI Taxonomy" id="1618997"/>
    <lineage>
        <taxon>Bacteria</taxon>
        <taxon>Candidatus Uhriibacteriota</taxon>
    </lineage>
</organism>
<evidence type="ECO:0000259" key="4">
    <source>
        <dbReference type="Pfam" id="PF08241"/>
    </source>
</evidence>
<evidence type="ECO:0000256" key="3">
    <source>
        <dbReference type="ARBA" id="ARBA00022679"/>
    </source>
</evidence>
<dbReference type="InterPro" id="IPR051052">
    <property type="entry name" value="Diverse_substrate_MTase"/>
</dbReference>
<dbReference type="Proteomes" id="UP000034746">
    <property type="component" value="Unassembled WGS sequence"/>
</dbReference>
<dbReference type="AlphaFoldDB" id="A0A0G0V9D6"/>
<reference evidence="5 6" key="1">
    <citation type="journal article" date="2015" name="Nature">
        <title>rRNA introns, odd ribosomes, and small enigmatic genomes across a large radiation of phyla.</title>
        <authorList>
            <person name="Brown C.T."/>
            <person name="Hug L.A."/>
            <person name="Thomas B.C."/>
            <person name="Sharon I."/>
            <person name="Castelle C.J."/>
            <person name="Singh A."/>
            <person name="Wilkins M.J."/>
            <person name="Williams K.H."/>
            <person name="Banfield J.F."/>
        </authorList>
    </citation>
    <scope>NUCLEOTIDE SEQUENCE [LARGE SCALE GENOMIC DNA]</scope>
</reference>
<dbReference type="Gene3D" id="3.40.50.150">
    <property type="entry name" value="Vaccinia Virus protein VP39"/>
    <property type="match status" value="1"/>
</dbReference>
<dbReference type="InterPro" id="IPR013216">
    <property type="entry name" value="Methyltransf_11"/>
</dbReference>
<gene>
    <name evidence="5" type="ORF">UU48_C0033G0003</name>
</gene>
<dbReference type="Pfam" id="PF08241">
    <property type="entry name" value="Methyltransf_11"/>
    <property type="match status" value="1"/>
</dbReference>
<dbReference type="PATRIC" id="fig|1618997.3.peg.1220"/>
<evidence type="ECO:0000313" key="5">
    <source>
        <dbReference type="EMBL" id="KKR96306.1"/>
    </source>
</evidence>
<sequence length="264" mass="29953">MQNNNNIDLRKTFDEEAQLYDLIRPHYPAELFDTIVKTADLQPDSKLVEIGPGTGQATIPFAERGYEIIGIELGSALADVASKNTEKYNKVKIMTGAFEDVELPQSTFDLVYSATAFHWIKPEIKFSRPHKLLKNGGYLAIINTCHVSDEKGDEFLLASQPIYKQYKPGGTYDENLKFSRTSELSTDKVDEELFKQVFFQAFPLAIQYTAKEYTQLLSTYSPQISMESQSRANFMTAIEQLINEEFNGSIMKHFAITLTMAKKK</sequence>
<feature type="domain" description="Methyltransferase type 11" evidence="4">
    <location>
        <begin position="48"/>
        <end position="141"/>
    </location>
</feature>
<protein>
    <submittedName>
        <fullName evidence="5">Methyltransferase type 11</fullName>
    </submittedName>
</protein>
<comment type="similarity">
    <text evidence="1">Belongs to the methyltransferase superfamily.</text>
</comment>
<evidence type="ECO:0000256" key="1">
    <source>
        <dbReference type="ARBA" id="ARBA00008361"/>
    </source>
</evidence>
<dbReference type="GO" id="GO:0008757">
    <property type="term" value="F:S-adenosylmethionine-dependent methyltransferase activity"/>
    <property type="evidence" value="ECO:0007669"/>
    <property type="project" value="InterPro"/>
</dbReference>
<comment type="caution">
    <text evidence="5">The sequence shown here is derived from an EMBL/GenBank/DDBJ whole genome shotgun (WGS) entry which is preliminary data.</text>
</comment>
<dbReference type="InterPro" id="IPR029063">
    <property type="entry name" value="SAM-dependent_MTases_sf"/>
</dbReference>